<organism evidence="1 2">
    <name type="scientific">Linum tenue</name>
    <dbReference type="NCBI Taxonomy" id="586396"/>
    <lineage>
        <taxon>Eukaryota</taxon>
        <taxon>Viridiplantae</taxon>
        <taxon>Streptophyta</taxon>
        <taxon>Embryophyta</taxon>
        <taxon>Tracheophyta</taxon>
        <taxon>Spermatophyta</taxon>
        <taxon>Magnoliopsida</taxon>
        <taxon>eudicotyledons</taxon>
        <taxon>Gunneridae</taxon>
        <taxon>Pentapetalae</taxon>
        <taxon>rosids</taxon>
        <taxon>fabids</taxon>
        <taxon>Malpighiales</taxon>
        <taxon>Linaceae</taxon>
        <taxon>Linum</taxon>
    </lineage>
</organism>
<dbReference type="AlphaFoldDB" id="A0AAV0GSF4"/>
<dbReference type="EMBL" id="CAMGYJ010000002">
    <property type="protein sequence ID" value="CAI0375363.1"/>
    <property type="molecule type" value="Genomic_DNA"/>
</dbReference>
<proteinExistence type="predicted"/>
<name>A0AAV0GSF4_9ROSI</name>
<evidence type="ECO:0000313" key="2">
    <source>
        <dbReference type="Proteomes" id="UP001154282"/>
    </source>
</evidence>
<dbReference type="Proteomes" id="UP001154282">
    <property type="component" value="Unassembled WGS sequence"/>
</dbReference>
<protein>
    <submittedName>
        <fullName evidence="1">Uncharacterized protein</fullName>
    </submittedName>
</protein>
<sequence>MSILSNFCFSSSFSIPILNPLLLNFDSVQLLLIFFRILLIPILLRSSYSSLQRNRGSEERKEFVYFVRSFFPVDFQKGFSRGICTCENHHSNPLKSIGSLSPPPSCLMPRPGGRAPRSVTLITDDEIGSIVTGGVEQIMEAKHAPVYFERYEVHAKAQLRF</sequence>
<comment type="caution">
    <text evidence="1">The sequence shown here is derived from an EMBL/GenBank/DDBJ whole genome shotgun (WGS) entry which is preliminary data.</text>
</comment>
<gene>
    <name evidence="1" type="ORF">LITE_LOCUS562</name>
</gene>
<accession>A0AAV0GSF4</accession>
<reference evidence="1" key="1">
    <citation type="submission" date="2022-08" db="EMBL/GenBank/DDBJ databases">
        <authorList>
            <person name="Gutierrez-Valencia J."/>
        </authorList>
    </citation>
    <scope>NUCLEOTIDE SEQUENCE</scope>
</reference>
<keyword evidence="2" id="KW-1185">Reference proteome</keyword>
<evidence type="ECO:0000313" key="1">
    <source>
        <dbReference type="EMBL" id="CAI0375363.1"/>
    </source>
</evidence>